<dbReference type="AlphaFoldDB" id="A0A1H6EW65"/>
<feature type="chain" id="PRO_5009297493" description="Secreted protein" evidence="1">
    <location>
        <begin position="24"/>
        <end position="86"/>
    </location>
</feature>
<accession>A0A1H6EW65</accession>
<gene>
    <name evidence="2" type="ORF">SAMN05444920_11995</name>
</gene>
<evidence type="ECO:0000256" key="1">
    <source>
        <dbReference type="SAM" id="SignalP"/>
    </source>
</evidence>
<evidence type="ECO:0000313" key="2">
    <source>
        <dbReference type="EMBL" id="SEH01165.1"/>
    </source>
</evidence>
<keyword evidence="1" id="KW-0732">Signal</keyword>
<dbReference type="Proteomes" id="UP000236732">
    <property type="component" value="Unassembled WGS sequence"/>
</dbReference>
<sequence length="86" mass="8627">MPITHLVAAAALALPAMILPAQAAGSHTCFGGELRPGDNLLASGCDGTGYVNVTVIVRFGPAAGTYLCGSVFSWNGTLSGTGCHLH</sequence>
<keyword evidence="3" id="KW-1185">Reference proteome</keyword>
<evidence type="ECO:0000313" key="3">
    <source>
        <dbReference type="Proteomes" id="UP000236732"/>
    </source>
</evidence>
<feature type="signal peptide" evidence="1">
    <location>
        <begin position="1"/>
        <end position="23"/>
    </location>
</feature>
<dbReference type="EMBL" id="FNVT01000019">
    <property type="protein sequence ID" value="SEH01165.1"/>
    <property type="molecule type" value="Genomic_DNA"/>
</dbReference>
<protein>
    <recommendedName>
        <fullName evidence="4">Secreted protein</fullName>
    </recommendedName>
</protein>
<dbReference type="OrthoDB" id="3482323at2"/>
<reference evidence="2 3" key="1">
    <citation type="submission" date="2016-10" db="EMBL/GenBank/DDBJ databases">
        <authorList>
            <person name="de Groot N.N."/>
        </authorList>
    </citation>
    <scope>NUCLEOTIDE SEQUENCE [LARGE SCALE GENOMIC DNA]</scope>
    <source>
        <strain evidence="2 3">CGMCC 4.7037</strain>
    </source>
</reference>
<name>A0A1H6EW65_9ACTN</name>
<evidence type="ECO:0008006" key="4">
    <source>
        <dbReference type="Google" id="ProtNLM"/>
    </source>
</evidence>
<dbReference type="RefSeq" id="WP_103962279.1">
    <property type="nucleotide sequence ID" value="NZ_FNVT01000019.1"/>
</dbReference>
<organism evidence="2 3">
    <name type="scientific">Nonomuraea solani</name>
    <dbReference type="NCBI Taxonomy" id="1144553"/>
    <lineage>
        <taxon>Bacteria</taxon>
        <taxon>Bacillati</taxon>
        <taxon>Actinomycetota</taxon>
        <taxon>Actinomycetes</taxon>
        <taxon>Streptosporangiales</taxon>
        <taxon>Streptosporangiaceae</taxon>
        <taxon>Nonomuraea</taxon>
    </lineage>
</organism>
<proteinExistence type="predicted"/>